<dbReference type="EMBL" id="JAFEKC020000017">
    <property type="protein sequence ID" value="KAK0510071.1"/>
    <property type="molecule type" value="Genomic_DNA"/>
</dbReference>
<organism evidence="2 3">
    <name type="scientific">Cladonia borealis</name>
    <dbReference type="NCBI Taxonomy" id="184061"/>
    <lineage>
        <taxon>Eukaryota</taxon>
        <taxon>Fungi</taxon>
        <taxon>Dikarya</taxon>
        <taxon>Ascomycota</taxon>
        <taxon>Pezizomycotina</taxon>
        <taxon>Lecanoromycetes</taxon>
        <taxon>OSLEUM clade</taxon>
        <taxon>Lecanoromycetidae</taxon>
        <taxon>Lecanorales</taxon>
        <taxon>Lecanorineae</taxon>
        <taxon>Cladoniaceae</taxon>
        <taxon>Cladonia</taxon>
    </lineage>
</organism>
<gene>
    <name evidence="2" type="ORF">JMJ35_007465</name>
</gene>
<reference evidence="2" key="1">
    <citation type="submission" date="2023-03" db="EMBL/GenBank/DDBJ databases">
        <title>Complete genome of Cladonia borealis.</title>
        <authorList>
            <person name="Park H."/>
        </authorList>
    </citation>
    <scope>NUCLEOTIDE SEQUENCE</scope>
    <source>
        <strain evidence="2">ANT050790</strain>
    </source>
</reference>
<feature type="compositionally biased region" description="Low complexity" evidence="1">
    <location>
        <begin position="27"/>
        <end position="37"/>
    </location>
</feature>
<accession>A0AA39U876</accession>
<feature type="region of interest" description="Disordered" evidence="1">
    <location>
        <begin position="384"/>
        <end position="425"/>
    </location>
</feature>
<protein>
    <submittedName>
        <fullName evidence="2">Uncharacterized protein</fullName>
    </submittedName>
</protein>
<keyword evidence="3" id="KW-1185">Reference proteome</keyword>
<evidence type="ECO:0000313" key="3">
    <source>
        <dbReference type="Proteomes" id="UP001166286"/>
    </source>
</evidence>
<sequence length="578" mass="64122">MAASQLILSRKRSIRSLVSEHLPNAQPSDARPSSPSRPSKRTREPRTPVSPRPQHLRSHDSANYAPTPLLQSFEPVEACAAERQASLKYQSKPASLRTLSSPIKFKGSLESFATNPDCDCMSHSALGDQSKYLYCPPTNPSDGAQQFSCVHDSDSYRRLSYGEPPNYLDSRVFCKSTVPRDLRRKASLHVKDHNCLSFYHQNPEAIQAKPWDSEFSQTKPRLWLGLAEDEEIEEMQATTVSSSPSKPRLILIPGRCVAMKPAQPEPPVGPEWESSAVILDTEPESAIGLGIDHFEGQKHEKQQQAFQRIKARKTWDTKTANPATTVRYTNPLSRPGNPIPPPTLLPPLSESTTQILFDLDIMLNSNASLHLSSPVIQKIRLPSAHMEQRRTPPTIPLSRYSTFKSPPRSIPIQTPTTPPNSASSAAHITTQMSFYPKPNPALRILRTIFPHAATSLLSTLYATNLALHYVHNISLPPQLNYPSEQGTGISYIPSKARAMLGLQMPGPRAPLPSHWVKPHGGGIAWRERIEKVKGGLRRELGRVLRECVGCELGVTVEEVMVRAVGEIIRLVEQREAGK</sequence>
<evidence type="ECO:0000256" key="1">
    <source>
        <dbReference type="SAM" id="MobiDB-lite"/>
    </source>
</evidence>
<feature type="compositionally biased region" description="Polar residues" evidence="1">
    <location>
        <begin position="411"/>
        <end position="425"/>
    </location>
</feature>
<comment type="caution">
    <text evidence="2">The sequence shown here is derived from an EMBL/GenBank/DDBJ whole genome shotgun (WGS) entry which is preliminary data.</text>
</comment>
<dbReference type="Proteomes" id="UP001166286">
    <property type="component" value="Unassembled WGS sequence"/>
</dbReference>
<proteinExistence type="predicted"/>
<evidence type="ECO:0000313" key="2">
    <source>
        <dbReference type="EMBL" id="KAK0510071.1"/>
    </source>
</evidence>
<name>A0AA39U876_9LECA</name>
<dbReference type="AlphaFoldDB" id="A0AA39U876"/>
<feature type="region of interest" description="Disordered" evidence="1">
    <location>
        <begin position="17"/>
        <end position="67"/>
    </location>
</feature>